<feature type="compositionally biased region" description="Polar residues" evidence="8">
    <location>
        <begin position="507"/>
        <end position="541"/>
    </location>
</feature>
<evidence type="ECO:0000256" key="2">
    <source>
        <dbReference type="ARBA" id="ARBA00004186"/>
    </source>
</evidence>
<feature type="compositionally biased region" description="Acidic residues" evidence="8">
    <location>
        <begin position="1086"/>
        <end position="1097"/>
    </location>
</feature>
<dbReference type="AlphaFoldDB" id="A0A9W9D9C9"/>
<feature type="compositionally biased region" description="Polar residues" evidence="8">
    <location>
        <begin position="1061"/>
        <end position="1073"/>
    </location>
</feature>
<feature type="compositionally biased region" description="Basic and acidic residues" evidence="8">
    <location>
        <begin position="287"/>
        <end position="301"/>
    </location>
</feature>
<evidence type="ECO:0000256" key="8">
    <source>
        <dbReference type="SAM" id="MobiDB-lite"/>
    </source>
</evidence>
<dbReference type="GO" id="GO:0005634">
    <property type="term" value="C:nucleus"/>
    <property type="evidence" value="ECO:0007669"/>
    <property type="project" value="UniProtKB-SubCell"/>
</dbReference>
<feature type="domain" description="Inner centromere protein ARK-binding" evidence="9">
    <location>
        <begin position="1083"/>
        <end position="1136"/>
    </location>
</feature>
<evidence type="ECO:0000256" key="4">
    <source>
        <dbReference type="ARBA" id="ARBA00022490"/>
    </source>
</evidence>
<evidence type="ECO:0000256" key="5">
    <source>
        <dbReference type="ARBA" id="ARBA00022829"/>
    </source>
</evidence>
<feature type="compositionally biased region" description="Basic and acidic residues" evidence="8">
    <location>
        <begin position="340"/>
        <end position="350"/>
    </location>
</feature>
<dbReference type="Pfam" id="PF03941">
    <property type="entry name" value="INCENP_ARK-bind"/>
    <property type="match status" value="1"/>
</dbReference>
<dbReference type="PANTHER" id="PTHR13142">
    <property type="entry name" value="INNER CENTROMERE PROTEIN"/>
    <property type="match status" value="1"/>
</dbReference>
<feature type="compositionally biased region" description="Basic and acidic residues" evidence="8">
    <location>
        <begin position="739"/>
        <end position="782"/>
    </location>
</feature>
<feature type="compositionally biased region" description="Basic and acidic residues" evidence="8">
    <location>
        <begin position="1158"/>
        <end position="1176"/>
    </location>
</feature>
<feature type="compositionally biased region" description="Low complexity" evidence="8">
    <location>
        <begin position="904"/>
        <end position="926"/>
    </location>
</feature>
<proteinExistence type="inferred from homology"/>
<feature type="compositionally biased region" description="Low complexity" evidence="8">
    <location>
        <begin position="792"/>
        <end position="802"/>
    </location>
</feature>
<dbReference type="InterPro" id="IPR005635">
    <property type="entry name" value="Inner_centromere_prot_ARK-bd"/>
</dbReference>
<organism evidence="10 11">
    <name type="scientific">Didymella pomorum</name>
    <dbReference type="NCBI Taxonomy" id="749634"/>
    <lineage>
        <taxon>Eukaryota</taxon>
        <taxon>Fungi</taxon>
        <taxon>Dikarya</taxon>
        <taxon>Ascomycota</taxon>
        <taxon>Pezizomycotina</taxon>
        <taxon>Dothideomycetes</taxon>
        <taxon>Pleosporomycetidae</taxon>
        <taxon>Pleosporales</taxon>
        <taxon>Pleosporineae</taxon>
        <taxon>Didymellaceae</taxon>
        <taxon>Didymella</taxon>
    </lineage>
</organism>
<evidence type="ECO:0000256" key="1">
    <source>
        <dbReference type="ARBA" id="ARBA00004123"/>
    </source>
</evidence>
<comment type="caution">
    <text evidence="10">The sequence shown here is derived from an EMBL/GenBank/DDBJ whole genome shotgun (WGS) entry which is preliminary data.</text>
</comment>
<dbReference type="GO" id="GO:0007059">
    <property type="term" value="P:chromosome segregation"/>
    <property type="evidence" value="ECO:0007669"/>
    <property type="project" value="UniProtKB-KW"/>
</dbReference>
<feature type="compositionally biased region" description="Low complexity" evidence="8">
    <location>
        <begin position="980"/>
        <end position="989"/>
    </location>
</feature>
<feature type="compositionally biased region" description="Basic and acidic residues" evidence="8">
    <location>
        <begin position="169"/>
        <end position="189"/>
    </location>
</feature>
<feature type="compositionally biased region" description="Polar residues" evidence="8">
    <location>
        <begin position="607"/>
        <end position="623"/>
    </location>
</feature>
<accession>A0A9W9D9C9</accession>
<keyword evidence="6" id="KW-0206">Cytoskeleton</keyword>
<gene>
    <name evidence="10" type="ORF">N0V91_003376</name>
</gene>
<reference evidence="10" key="1">
    <citation type="submission" date="2022-10" db="EMBL/GenBank/DDBJ databases">
        <title>Tapping the CABI collections for fungal endophytes: first genome assemblies for Collariella, Neodidymelliopsis, Ascochyta clinopodiicola, Didymella pomorum, Didymosphaeria variabile, Neocosmospora piperis and Neocucurbitaria cava.</title>
        <authorList>
            <person name="Hill R."/>
        </authorList>
    </citation>
    <scope>NUCLEOTIDE SEQUENCE</scope>
    <source>
        <strain evidence="10">IMI 355091</strain>
    </source>
</reference>
<keyword evidence="7" id="KW-0539">Nucleus</keyword>
<dbReference type="PANTHER" id="PTHR13142:SF1">
    <property type="entry name" value="INNER CENTROMERE PROTEIN"/>
    <property type="match status" value="1"/>
</dbReference>
<feature type="compositionally biased region" description="Acidic residues" evidence="8">
    <location>
        <begin position="549"/>
        <end position="561"/>
    </location>
</feature>
<feature type="region of interest" description="Disordered" evidence="8">
    <location>
        <begin position="286"/>
        <end position="326"/>
    </location>
</feature>
<evidence type="ECO:0000313" key="11">
    <source>
        <dbReference type="Proteomes" id="UP001140510"/>
    </source>
</evidence>
<name>A0A9W9D9C9_9PLEO</name>
<keyword evidence="4" id="KW-0963">Cytoplasm</keyword>
<feature type="compositionally biased region" description="Basic and acidic residues" evidence="8">
    <location>
        <begin position="691"/>
        <end position="701"/>
    </location>
</feature>
<evidence type="ECO:0000256" key="3">
    <source>
        <dbReference type="ARBA" id="ARBA00010042"/>
    </source>
</evidence>
<evidence type="ECO:0000313" key="10">
    <source>
        <dbReference type="EMBL" id="KAJ4408372.1"/>
    </source>
</evidence>
<dbReference type="OrthoDB" id="6123at2759"/>
<evidence type="ECO:0000256" key="6">
    <source>
        <dbReference type="ARBA" id="ARBA00023212"/>
    </source>
</evidence>
<feature type="region of interest" description="Disordered" evidence="8">
    <location>
        <begin position="661"/>
        <end position="1107"/>
    </location>
</feature>
<feature type="compositionally biased region" description="Pro residues" evidence="8">
    <location>
        <begin position="1185"/>
        <end position="1196"/>
    </location>
</feature>
<sequence>MTASRSKVPAIGSAQWILEERHQSNDLVAQELEDFGFSVRNELEWLNEHMADIFAKDGQHNLDVFKTPGKLRGKTPHTTRKRTVAEPRQVRNKGSSRFLCIDDSQPLANLFAADLQQRATSAEQGLREIAQRSTVKSKFEIAKDAENETPVESPKPSSPVVRQLFSKAANDDRDQPVDSFDHELYDERSPPQPAPAQWASFATQDTAFSSQANEIFSPPRTQTTQATQSFRYSMHDLDDEENKDKYAAEDSFVSAMDAFGSKMASNEDLREQAQLNDALLDEDFEEDMRTESRGTVVHHDIDADDNEEEEDDMQDISHFPKPPRVSDAFSIGAEIHEALDTTNRRAHAPESKMLLDPIELDHSHTPAGAPPASPQRIAQDDMDAHDDADDDMEVDEEPTPSEHSSPVKPLVRKSSLTFACLPAREPILPKKSMGRTSQIRHTGGKSLGASQIVQSVDSQHDDVDIDEDRPALQREESETTKTHNKTSTQRLFERFQMLEQHAPPKRISQNLFSQSSRPSAYPSQPKESAAPAQTLQSQPTYPTLPTELEKDEPEEEEDDDSWIAAPTKTTKSAASPVRPPINKSHTIAIHSSSPLKLKPSPIKLVSTSNPDLSAAADSTTTPVGSPVGKKYTDAPLSASKAKFYSALRAAKDKLIGSTAASAQVKLDSLSSPKRPELQPAFSSDDLPSSPKRIESPNRAERPISLFSHMRSPSKDSIKSSKSTKSAKTDKPTEAPSSPVKERKTRGSTEREKAKEREAREKEILHKQKSEDKLREMREKEQSKAAAYHKKTASASAIAKTHSQMSSQISLKPAASVNAAPKPAPRPDTVRLNSAPKDQGTDSADEMPPPPPPKSLLPTFPTTKVRPPKKLVKPNGKDALAKSQEPQKIFIKNQYARAPPPAARPAPVTTKSTGSSTLGKSTSSKPTAATLARPGTAMANRVAPTAKSAPNTLKVPPPKASRPQPQAAASFEKPKPHVPQARADLAAARAPTNLRTVQDANSIRVPPINTAKPPKRALDNNETETIQRPPKRPSQLKQNPITPGHPSQYAKGKIPGLESALASHSKSRQPSMQYPNGDDIKLPEIMTDSEDEDSDNEFEQPSWVNTPNLREMLSTQQLMDPEAIFGPIAPLNMEQVFPNKERHKRFRERTSSAYWVHDQVTDEEKRKEREARERLVREGAWTYNPSPRPTPRPGPSH</sequence>
<feature type="compositionally biased region" description="Basic and acidic residues" evidence="8">
    <location>
        <begin position="458"/>
        <end position="481"/>
    </location>
</feature>
<feature type="compositionally biased region" description="Acidic residues" evidence="8">
    <location>
        <begin position="380"/>
        <end position="399"/>
    </location>
</feature>
<comment type="similarity">
    <text evidence="3">Belongs to the INCENP family.</text>
</comment>
<dbReference type="EMBL" id="JAPEVA010000016">
    <property type="protein sequence ID" value="KAJ4408372.1"/>
    <property type="molecule type" value="Genomic_DNA"/>
</dbReference>
<feature type="compositionally biased region" description="Low complexity" evidence="8">
    <location>
        <begin position="591"/>
        <end position="606"/>
    </location>
</feature>
<feature type="compositionally biased region" description="Acidic residues" evidence="8">
    <location>
        <begin position="302"/>
        <end position="314"/>
    </location>
</feature>
<keyword evidence="11" id="KW-1185">Reference proteome</keyword>
<dbReference type="GO" id="GO:0005819">
    <property type="term" value="C:spindle"/>
    <property type="evidence" value="ECO:0007669"/>
    <property type="project" value="UniProtKB-SubCell"/>
</dbReference>
<feature type="region of interest" description="Disordered" evidence="8">
    <location>
        <begin position="1157"/>
        <end position="1196"/>
    </location>
</feature>
<keyword evidence="5" id="KW-0159">Chromosome partition</keyword>
<feature type="region of interest" description="Disordered" evidence="8">
    <location>
        <begin position="166"/>
        <end position="196"/>
    </location>
</feature>
<feature type="compositionally biased region" description="Low complexity" evidence="8">
    <location>
        <begin position="564"/>
        <end position="576"/>
    </location>
</feature>
<dbReference type="Proteomes" id="UP001140510">
    <property type="component" value="Unassembled WGS sequence"/>
</dbReference>
<evidence type="ECO:0000259" key="9">
    <source>
        <dbReference type="Pfam" id="PF03941"/>
    </source>
</evidence>
<protein>
    <recommendedName>
        <fullName evidence="9">Inner centromere protein ARK-binding domain-containing protein</fullName>
    </recommendedName>
</protein>
<feature type="region of interest" description="Disordered" evidence="8">
    <location>
        <begin position="340"/>
        <end position="632"/>
    </location>
</feature>
<evidence type="ECO:0000256" key="7">
    <source>
        <dbReference type="ARBA" id="ARBA00023242"/>
    </source>
</evidence>
<comment type="subcellular location">
    <subcellularLocation>
        <location evidence="2">Cytoplasm</location>
        <location evidence="2">Cytoskeleton</location>
        <location evidence="2">Spindle</location>
    </subcellularLocation>
    <subcellularLocation>
        <location evidence="1">Nucleus</location>
    </subcellularLocation>
</comment>